<dbReference type="EMBL" id="VOBL01000015">
    <property type="protein sequence ID" value="KAA0975263.1"/>
    <property type="molecule type" value="Genomic_DNA"/>
</dbReference>
<gene>
    <name evidence="2" type="ORF">FQ154_13740</name>
</gene>
<proteinExistence type="predicted"/>
<protein>
    <submittedName>
        <fullName evidence="2">Uncharacterized protein</fullName>
    </submittedName>
</protein>
<feature type="compositionally biased region" description="Polar residues" evidence="1">
    <location>
        <begin position="1"/>
        <end position="11"/>
    </location>
</feature>
<feature type="region of interest" description="Disordered" evidence="1">
    <location>
        <begin position="1"/>
        <end position="65"/>
    </location>
</feature>
<dbReference type="Proteomes" id="UP000323856">
    <property type="component" value="Unassembled WGS sequence"/>
</dbReference>
<sequence>MNKNAHTSSGQDPEDQMMQETREMDTANKPAPLEESREHDTFPDESAPEELQEDLDSAPPGEPTD</sequence>
<evidence type="ECO:0000256" key="1">
    <source>
        <dbReference type="SAM" id="MobiDB-lite"/>
    </source>
</evidence>
<feature type="compositionally biased region" description="Basic and acidic residues" evidence="1">
    <location>
        <begin position="20"/>
        <end position="42"/>
    </location>
</feature>
<organism evidence="2 3">
    <name type="scientific">Paeniglutamicibacter gangotriensis</name>
    <dbReference type="NCBI Taxonomy" id="254787"/>
    <lineage>
        <taxon>Bacteria</taxon>
        <taxon>Bacillati</taxon>
        <taxon>Actinomycetota</taxon>
        <taxon>Actinomycetes</taxon>
        <taxon>Micrococcales</taxon>
        <taxon>Micrococcaceae</taxon>
        <taxon>Paeniglutamicibacter</taxon>
    </lineage>
</organism>
<reference evidence="2 3" key="1">
    <citation type="submission" date="2019-07" db="EMBL/GenBank/DDBJ databases">
        <title>Analysis of the biochemical properties, biological activity and biotechnological potential of siderophores and biosurfactants produced by Antarctic psychrotolerant bacteria.</title>
        <authorList>
            <person name="Styczynski M."/>
            <person name="Krucon T."/>
            <person name="Decewicz P."/>
            <person name="Dziewit L."/>
        </authorList>
    </citation>
    <scope>NUCLEOTIDE SEQUENCE [LARGE SCALE GENOMIC DNA]</scope>
    <source>
        <strain evidence="2 3">ANT_H27</strain>
    </source>
</reference>
<comment type="caution">
    <text evidence="2">The sequence shown here is derived from an EMBL/GenBank/DDBJ whole genome shotgun (WGS) entry which is preliminary data.</text>
</comment>
<accession>A0A5B0E8S5</accession>
<feature type="compositionally biased region" description="Acidic residues" evidence="1">
    <location>
        <begin position="46"/>
        <end position="56"/>
    </location>
</feature>
<evidence type="ECO:0000313" key="3">
    <source>
        <dbReference type="Proteomes" id="UP000323856"/>
    </source>
</evidence>
<dbReference type="AlphaFoldDB" id="A0A5B0E8S5"/>
<name>A0A5B0E8S5_9MICC</name>
<dbReference type="RefSeq" id="WP_149620156.1">
    <property type="nucleotide sequence ID" value="NZ_VOBL01000015.1"/>
</dbReference>
<evidence type="ECO:0000313" key="2">
    <source>
        <dbReference type="EMBL" id="KAA0975263.1"/>
    </source>
</evidence>